<evidence type="ECO:0000256" key="9">
    <source>
        <dbReference type="ARBA" id="ARBA00023209"/>
    </source>
</evidence>
<dbReference type="PROSITE" id="PS00379">
    <property type="entry name" value="CDP_ALCOHOL_P_TRANSF"/>
    <property type="match status" value="1"/>
</dbReference>
<dbReference type="InterPro" id="IPR050324">
    <property type="entry name" value="CDP-alcohol_PTase-I"/>
</dbReference>
<dbReference type="Proteomes" id="UP001151760">
    <property type="component" value="Unassembled WGS sequence"/>
</dbReference>
<feature type="transmembrane region" description="Helical" evidence="13">
    <location>
        <begin position="189"/>
        <end position="215"/>
    </location>
</feature>
<evidence type="ECO:0000256" key="5">
    <source>
        <dbReference type="ARBA" id="ARBA00022692"/>
    </source>
</evidence>
<dbReference type="InterPro" id="IPR048254">
    <property type="entry name" value="CDP_ALCOHOL_P_TRANSF_CS"/>
</dbReference>
<comment type="subcellular location">
    <subcellularLocation>
        <location evidence="1">Membrane</location>
        <topology evidence="1">Multi-pass membrane protein</topology>
    </subcellularLocation>
</comment>
<evidence type="ECO:0000256" key="10">
    <source>
        <dbReference type="ARBA" id="ARBA00023264"/>
    </source>
</evidence>
<keyword evidence="4 11" id="KW-0808">Transferase</keyword>
<keyword evidence="7" id="KW-0443">Lipid metabolism</keyword>
<dbReference type="InterPro" id="IPR004570">
    <property type="entry name" value="Phosphatidylglycerol_P_synth"/>
</dbReference>
<evidence type="ECO:0000256" key="6">
    <source>
        <dbReference type="ARBA" id="ARBA00022989"/>
    </source>
</evidence>
<evidence type="ECO:0000256" key="13">
    <source>
        <dbReference type="SAM" id="Phobius"/>
    </source>
</evidence>
<evidence type="ECO:0000313" key="15">
    <source>
        <dbReference type="Proteomes" id="UP001151760"/>
    </source>
</evidence>
<dbReference type="Gene3D" id="1.20.120.1760">
    <property type="match status" value="1"/>
</dbReference>
<dbReference type="PANTHER" id="PTHR14269:SF55">
    <property type="entry name" value="CDP-ALCOHOL PHOSPHATIDYLTRANSFERASE-RELATED"/>
    <property type="match status" value="1"/>
</dbReference>
<reference evidence="14" key="2">
    <citation type="submission" date="2022-01" db="EMBL/GenBank/DDBJ databases">
        <authorList>
            <person name="Yamashiro T."/>
            <person name="Shiraishi A."/>
            <person name="Satake H."/>
            <person name="Nakayama K."/>
        </authorList>
    </citation>
    <scope>NUCLEOTIDE SEQUENCE</scope>
</reference>
<comment type="caution">
    <text evidence="14">The sequence shown here is derived from an EMBL/GenBank/DDBJ whole genome shotgun (WGS) entry which is preliminary data.</text>
</comment>
<dbReference type="NCBIfam" id="TIGR00560">
    <property type="entry name" value="pgsA"/>
    <property type="match status" value="1"/>
</dbReference>
<dbReference type="EMBL" id="BQNB010017599">
    <property type="protein sequence ID" value="GJT65055.1"/>
    <property type="molecule type" value="Genomic_DNA"/>
</dbReference>
<sequence>MSMDTTDRDDKRNDHRHHHRHLKPPSSKLLTLPTILTIARVAAVPILISTFYMDSRLGTTATTGIFIAAAVTDWLDGYLARRMNLGTAFGAFLDPVADKLMVAATLVLLCTRPPEAAMFGELPWLLTLPSIAIIGREITMSAVREWAASQGSKLSEAVAVNNLGKWKTATQMTALTILLLIRDNSFTEVGLLGATGVGFLYVSAGLAVWSLVVYMKKIWKVMLM</sequence>
<dbReference type="Pfam" id="PF01066">
    <property type="entry name" value="CDP-OH_P_transf"/>
    <property type="match status" value="1"/>
</dbReference>
<evidence type="ECO:0000256" key="2">
    <source>
        <dbReference type="ARBA" id="ARBA00010441"/>
    </source>
</evidence>
<keyword evidence="10" id="KW-1208">Phospholipid metabolism</keyword>
<evidence type="ECO:0000256" key="4">
    <source>
        <dbReference type="ARBA" id="ARBA00022679"/>
    </source>
</evidence>
<evidence type="ECO:0000256" key="1">
    <source>
        <dbReference type="ARBA" id="ARBA00004141"/>
    </source>
</evidence>
<dbReference type="InterPro" id="IPR043130">
    <property type="entry name" value="CDP-OH_PTrfase_TM_dom"/>
</dbReference>
<evidence type="ECO:0000256" key="3">
    <source>
        <dbReference type="ARBA" id="ARBA00022516"/>
    </source>
</evidence>
<keyword evidence="8 13" id="KW-0472">Membrane</keyword>
<dbReference type="InterPro" id="IPR000462">
    <property type="entry name" value="CDP-OH_P_trans"/>
</dbReference>
<feature type="transmembrane region" description="Helical" evidence="13">
    <location>
        <begin position="57"/>
        <end position="75"/>
    </location>
</feature>
<proteinExistence type="inferred from homology"/>
<evidence type="ECO:0000313" key="14">
    <source>
        <dbReference type="EMBL" id="GJT65055.1"/>
    </source>
</evidence>
<keyword evidence="3" id="KW-0444">Lipid biosynthesis</keyword>
<feature type="region of interest" description="Disordered" evidence="12">
    <location>
        <begin position="1"/>
        <end position="25"/>
    </location>
</feature>
<keyword evidence="15" id="KW-1185">Reference proteome</keyword>
<evidence type="ECO:0000256" key="8">
    <source>
        <dbReference type="ARBA" id="ARBA00023136"/>
    </source>
</evidence>
<feature type="compositionally biased region" description="Basic and acidic residues" evidence="12">
    <location>
        <begin position="1"/>
        <end position="13"/>
    </location>
</feature>
<protein>
    <submittedName>
        <fullName evidence="14">CDP-diacylglycerol--glycerol-3-phosphate 3-phosphatidyltransferase 2</fullName>
    </submittedName>
</protein>
<feature type="transmembrane region" description="Helical" evidence="13">
    <location>
        <begin position="29"/>
        <end position="51"/>
    </location>
</feature>
<keyword evidence="9" id="KW-0594">Phospholipid biosynthesis</keyword>
<evidence type="ECO:0000256" key="11">
    <source>
        <dbReference type="RuleBase" id="RU003750"/>
    </source>
</evidence>
<keyword evidence="5 13" id="KW-0812">Transmembrane</keyword>
<evidence type="ECO:0000256" key="7">
    <source>
        <dbReference type="ARBA" id="ARBA00023098"/>
    </source>
</evidence>
<dbReference type="PANTHER" id="PTHR14269">
    <property type="entry name" value="CDP-DIACYLGLYCEROL--GLYCEROL-3-PHOSPHATE 3-PHOSPHATIDYLTRANSFERASE-RELATED"/>
    <property type="match status" value="1"/>
</dbReference>
<accession>A0ABQ5FQ51</accession>
<comment type="similarity">
    <text evidence="2 11">Belongs to the CDP-alcohol phosphatidyltransferase class-I family.</text>
</comment>
<reference evidence="14" key="1">
    <citation type="journal article" date="2022" name="Int. J. Mol. Sci.">
        <title>Draft Genome of Tanacetum Coccineum: Genomic Comparison of Closely Related Tanacetum-Family Plants.</title>
        <authorList>
            <person name="Yamashiro T."/>
            <person name="Shiraishi A."/>
            <person name="Nakayama K."/>
            <person name="Satake H."/>
        </authorList>
    </citation>
    <scope>NUCLEOTIDE SEQUENCE</scope>
</reference>
<name>A0ABQ5FQ51_9ASTR</name>
<dbReference type="PIRSF" id="PIRSF000847">
    <property type="entry name" value="Phos_ph_gly_syn"/>
    <property type="match status" value="1"/>
</dbReference>
<gene>
    <name evidence="14" type="ORF">Tco_1016535</name>
</gene>
<organism evidence="14 15">
    <name type="scientific">Tanacetum coccineum</name>
    <dbReference type="NCBI Taxonomy" id="301880"/>
    <lineage>
        <taxon>Eukaryota</taxon>
        <taxon>Viridiplantae</taxon>
        <taxon>Streptophyta</taxon>
        <taxon>Embryophyta</taxon>
        <taxon>Tracheophyta</taxon>
        <taxon>Spermatophyta</taxon>
        <taxon>Magnoliopsida</taxon>
        <taxon>eudicotyledons</taxon>
        <taxon>Gunneridae</taxon>
        <taxon>Pentapetalae</taxon>
        <taxon>asterids</taxon>
        <taxon>campanulids</taxon>
        <taxon>Asterales</taxon>
        <taxon>Asteraceae</taxon>
        <taxon>Asteroideae</taxon>
        <taxon>Anthemideae</taxon>
        <taxon>Anthemidinae</taxon>
        <taxon>Tanacetum</taxon>
    </lineage>
</organism>
<keyword evidence="6 13" id="KW-1133">Transmembrane helix</keyword>
<evidence type="ECO:0000256" key="12">
    <source>
        <dbReference type="SAM" id="MobiDB-lite"/>
    </source>
</evidence>
<feature type="compositionally biased region" description="Basic residues" evidence="12">
    <location>
        <begin position="14"/>
        <end position="23"/>
    </location>
</feature>